<protein>
    <submittedName>
        <fullName evidence="1">Uncharacterized protein</fullName>
    </submittedName>
</protein>
<reference evidence="1 2" key="1">
    <citation type="submission" date="2015-09" db="EMBL/GenBank/DDBJ databases">
        <authorList>
            <consortium name="Pathogen Informatics"/>
        </authorList>
    </citation>
    <scope>NUCLEOTIDE SEQUENCE [LARGE SCALE GENOMIC DNA]</scope>
    <source>
        <strain evidence="1 2">2789STDY5834835</strain>
    </source>
</reference>
<dbReference type="Proteomes" id="UP000095679">
    <property type="component" value="Unassembled WGS sequence"/>
</dbReference>
<organism evidence="1 2">
    <name type="scientific">Anaerobutyricum hallii</name>
    <dbReference type="NCBI Taxonomy" id="39488"/>
    <lineage>
        <taxon>Bacteria</taxon>
        <taxon>Bacillati</taxon>
        <taxon>Bacillota</taxon>
        <taxon>Clostridia</taxon>
        <taxon>Lachnospirales</taxon>
        <taxon>Lachnospiraceae</taxon>
        <taxon>Anaerobutyricum</taxon>
    </lineage>
</organism>
<dbReference type="RefSeq" id="WP_055298067.1">
    <property type="nucleotide sequence ID" value="NZ_BLYK01000113.1"/>
</dbReference>
<dbReference type="AlphaFoldDB" id="A0A173ZZ61"/>
<evidence type="ECO:0000313" key="2">
    <source>
        <dbReference type="Proteomes" id="UP000095679"/>
    </source>
</evidence>
<name>A0A173ZZ61_9FIRM</name>
<dbReference type="EMBL" id="CYZL01000004">
    <property type="protein sequence ID" value="CUN80666.1"/>
    <property type="molecule type" value="Genomic_DNA"/>
</dbReference>
<evidence type="ECO:0000313" key="1">
    <source>
        <dbReference type="EMBL" id="CUN80666.1"/>
    </source>
</evidence>
<accession>A0A173ZZ61</accession>
<gene>
    <name evidence="1" type="ORF">ERS852450_00667</name>
</gene>
<proteinExistence type="predicted"/>
<sequence>MNQESKVINVHLEKRENKDYLVFGFEEAAEVCLNDDESQNNLKSIFVKLLTEITKYPIELQFLEKPEYKTGLYIDVCKEYIKDLNKEITNVRKNMPEKLKIQ</sequence>